<feature type="domain" description="Histidine kinase" evidence="7">
    <location>
        <begin position="346"/>
        <end position="574"/>
    </location>
</feature>
<evidence type="ECO:0000256" key="3">
    <source>
        <dbReference type="ARBA" id="ARBA00022553"/>
    </source>
</evidence>
<dbReference type="Pfam" id="PF08448">
    <property type="entry name" value="PAS_4"/>
    <property type="match status" value="1"/>
</dbReference>
<evidence type="ECO:0000313" key="8">
    <source>
        <dbReference type="EMBL" id="GAA4398543.1"/>
    </source>
</evidence>
<organism evidence="8 9">
    <name type="scientific">Nibrella viscosa</name>
    <dbReference type="NCBI Taxonomy" id="1084524"/>
    <lineage>
        <taxon>Bacteria</taxon>
        <taxon>Pseudomonadati</taxon>
        <taxon>Bacteroidota</taxon>
        <taxon>Cytophagia</taxon>
        <taxon>Cytophagales</taxon>
        <taxon>Spirosomataceae</taxon>
        <taxon>Nibrella</taxon>
    </lineage>
</organism>
<keyword evidence="4" id="KW-0808">Transferase</keyword>
<keyword evidence="6" id="KW-0472">Membrane</keyword>
<dbReference type="Pfam" id="PF00512">
    <property type="entry name" value="HisKA"/>
    <property type="match status" value="1"/>
</dbReference>
<dbReference type="PRINTS" id="PR00344">
    <property type="entry name" value="BCTRLSENSOR"/>
</dbReference>
<dbReference type="InterPro" id="IPR004358">
    <property type="entry name" value="Sig_transdc_His_kin-like_C"/>
</dbReference>
<dbReference type="InterPro" id="IPR003661">
    <property type="entry name" value="HisK_dim/P_dom"/>
</dbReference>
<comment type="catalytic activity">
    <reaction evidence="1">
        <text>ATP + protein L-histidine = ADP + protein N-phospho-L-histidine.</text>
        <dbReference type="EC" id="2.7.13.3"/>
    </reaction>
</comment>
<dbReference type="EC" id="2.7.13.3" evidence="2"/>
<keyword evidence="6" id="KW-0812">Transmembrane</keyword>
<dbReference type="PROSITE" id="PS50109">
    <property type="entry name" value="HIS_KIN"/>
    <property type="match status" value="1"/>
</dbReference>
<dbReference type="InterPro" id="IPR000014">
    <property type="entry name" value="PAS"/>
</dbReference>
<dbReference type="InterPro" id="IPR052162">
    <property type="entry name" value="Sensor_kinase/Photoreceptor"/>
</dbReference>
<dbReference type="EMBL" id="BAABHB010000001">
    <property type="protein sequence ID" value="GAA4398543.1"/>
    <property type="molecule type" value="Genomic_DNA"/>
</dbReference>
<keyword evidence="3" id="KW-0597">Phosphoprotein</keyword>
<dbReference type="InterPro" id="IPR003594">
    <property type="entry name" value="HATPase_dom"/>
</dbReference>
<dbReference type="PANTHER" id="PTHR43304">
    <property type="entry name" value="PHYTOCHROME-LIKE PROTEIN CPH1"/>
    <property type="match status" value="1"/>
</dbReference>
<dbReference type="Gene3D" id="1.10.287.130">
    <property type="match status" value="1"/>
</dbReference>
<dbReference type="RefSeq" id="WP_345264424.1">
    <property type="nucleotide sequence ID" value="NZ_BAABHB010000001.1"/>
</dbReference>
<comment type="caution">
    <text evidence="8">The sequence shown here is derived from an EMBL/GenBank/DDBJ whole genome shotgun (WGS) entry which is preliminary data.</text>
</comment>
<dbReference type="Gene3D" id="3.30.565.10">
    <property type="entry name" value="Histidine kinase-like ATPase, C-terminal domain"/>
    <property type="match status" value="1"/>
</dbReference>
<reference evidence="9" key="1">
    <citation type="journal article" date="2019" name="Int. J. Syst. Evol. Microbiol.">
        <title>The Global Catalogue of Microorganisms (GCM) 10K type strain sequencing project: providing services to taxonomists for standard genome sequencing and annotation.</title>
        <authorList>
            <consortium name="The Broad Institute Genomics Platform"/>
            <consortium name="The Broad Institute Genome Sequencing Center for Infectious Disease"/>
            <person name="Wu L."/>
            <person name="Ma J."/>
        </authorList>
    </citation>
    <scope>NUCLEOTIDE SEQUENCE [LARGE SCALE GENOMIC DNA]</scope>
    <source>
        <strain evidence="9">JCM 17925</strain>
    </source>
</reference>
<dbReference type="SUPFAM" id="SSF47384">
    <property type="entry name" value="Homodimeric domain of signal transducing histidine kinase"/>
    <property type="match status" value="1"/>
</dbReference>
<proteinExistence type="predicted"/>
<dbReference type="SMART" id="SM00388">
    <property type="entry name" value="HisKA"/>
    <property type="match status" value="1"/>
</dbReference>
<dbReference type="InterPro" id="IPR036097">
    <property type="entry name" value="HisK_dim/P_sf"/>
</dbReference>
<evidence type="ECO:0000256" key="2">
    <source>
        <dbReference type="ARBA" id="ARBA00012438"/>
    </source>
</evidence>
<accession>A0ABP8JZZ2</accession>
<dbReference type="InterPro" id="IPR013656">
    <property type="entry name" value="PAS_4"/>
</dbReference>
<dbReference type="Proteomes" id="UP001500936">
    <property type="component" value="Unassembled WGS sequence"/>
</dbReference>
<dbReference type="Gene3D" id="3.30.450.20">
    <property type="entry name" value="PAS domain"/>
    <property type="match status" value="1"/>
</dbReference>
<evidence type="ECO:0000259" key="7">
    <source>
        <dbReference type="PROSITE" id="PS50109"/>
    </source>
</evidence>
<dbReference type="PANTHER" id="PTHR43304:SF1">
    <property type="entry name" value="PAC DOMAIN-CONTAINING PROTEIN"/>
    <property type="match status" value="1"/>
</dbReference>
<dbReference type="Pfam" id="PF02518">
    <property type="entry name" value="HATPase_c"/>
    <property type="match status" value="1"/>
</dbReference>
<feature type="transmembrane region" description="Helical" evidence="6">
    <location>
        <begin position="173"/>
        <end position="195"/>
    </location>
</feature>
<name>A0ABP8JZZ2_9BACT</name>
<evidence type="ECO:0000256" key="4">
    <source>
        <dbReference type="ARBA" id="ARBA00022679"/>
    </source>
</evidence>
<dbReference type="SUPFAM" id="SSF55785">
    <property type="entry name" value="PYP-like sensor domain (PAS domain)"/>
    <property type="match status" value="1"/>
</dbReference>
<evidence type="ECO:0000256" key="6">
    <source>
        <dbReference type="SAM" id="Phobius"/>
    </source>
</evidence>
<dbReference type="SUPFAM" id="SSF55874">
    <property type="entry name" value="ATPase domain of HSP90 chaperone/DNA topoisomerase II/histidine kinase"/>
    <property type="match status" value="1"/>
</dbReference>
<dbReference type="InterPro" id="IPR005467">
    <property type="entry name" value="His_kinase_dom"/>
</dbReference>
<sequence length="576" mass="66214">MNLKTIAPYLLSFLLLVTVVFIDRSSFNAMQEYIGEVDHTREVITSLERLANHLKSAQIYSPSYAGISRQRFYQLYKQEADSVSGDLVRLQYLVRADTAQARRIVAIARLIHQHLPVLMQYNIVEIIRAGEDWRLNDLYVIHSAINEAIQLEKAQLLAQKENLDRSTVISSRLTTIFSILAILIILLTFGMNLVLSRRRRWLEGFLESVLNTSRNGVICYQAVREKNQIVDFRILFANYATHELLDAEPDLIIGKNLTELPPVWQDPEVLARFRSVVESGQPQQFESLYRRNEEPIWLYVVLGRLNDGLTATFHDITELKRYQEDLQLNIHQLSRSNENLQQFAYVASHDLQEPLRKIQSFSSLIVSRYRDQIDEDGKSLLVRLQHSAERMQRLVQGLLTYSRLTTQPLRMAPVNLSAVLSEVVSDLEVIIQEKQADIIIDSLPVVDGDAVQLRQLFQNLLSNALKFVAPDVKPRVNIKARPLVKADELPQYDHNKPKRYIAIEVHDNGIGFDLKYQERIFQLFQRLHGRSQYEGTGIGLAVCRKVIDNHQGYIRVNSRPGKGTTFTVYLPENSSI</sequence>
<dbReference type="InterPro" id="IPR035965">
    <property type="entry name" value="PAS-like_dom_sf"/>
</dbReference>
<keyword evidence="5" id="KW-0418">Kinase</keyword>
<dbReference type="CDD" id="cd00082">
    <property type="entry name" value="HisKA"/>
    <property type="match status" value="1"/>
</dbReference>
<dbReference type="CDD" id="cd00130">
    <property type="entry name" value="PAS"/>
    <property type="match status" value="1"/>
</dbReference>
<dbReference type="InterPro" id="IPR036890">
    <property type="entry name" value="HATPase_C_sf"/>
</dbReference>
<keyword evidence="9" id="KW-1185">Reference proteome</keyword>
<evidence type="ECO:0000256" key="1">
    <source>
        <dbReference type="ARBA" id="ARBA00000085"/>
    </source>
</evidence>
<feature type="transmembrane region" description="Helical" evidence="6">
    <location>
        <begin position="6"/>
        <end position="22"/>
    </location>
</feature>
<gene>
    <name evidence="8" type="ORF">GCM10023187_09330</name>
</gene>
<evidence type="ECO:0000313" key="9">
    <source>
        <dbReference type="Proteomes" id="UP001500936"/>
    </source>
</evidence>
<dbReference type="SMART" id="SM00387">
    <property type="entry name" value="HATPase_c"/>
    <property type="match status" value="1"/>
</dbReference>
<protein>
    <recommendedName>
        <fullName evidence="2">histidine kinase</fullName>
        <ecNumber evidence="2">2.7.13.3</ecNumber>
    </recommendedName>
</protein>
<evidence type="ECO:0000256" key="5">
    <source>
        <dbReference type="ARBA" id="ARBA00022777"/>
    </source>
</evidence>
<keyword evidence="6" id="KW-1133">Transmembrane helix</keyword>